<dbReference type="AlphaFoldDB" id="A0AAD4MXN7"/>
<organism evidence="1 2">
    <name type="scientific">Ditylenchus destructor</name>
    <dbReference type="NCBI Taxonomy" id="166010"/>
    <lineage>
        <taxon>Eukaryota</taxon>
        <taxon>Metazoa</taxon>
        <taxon>Ecdysozoa</taxon>
        <taxon>Nematoda</taxon>
        <taxon>Chromadorea</taxon>
        <taxon>Rhabditida</taxon>
        <taxon>Tylenchina</taxon>
        <taxon>Tylenchomorpha</taxon>
        <taxon>Sphaerularioidea</taxon>
        <taxon>Anguinidae</taxon>
        <taxon>Anguininae</taxon>
        <taxon>Ditylenchus</taxon>
    </lineage>
</organism>
<accession>A0AAD4MXN7</accession>
<sequence>MISNEGKRSTFGLKPEGEEYQTTLNKMNRRQKVISNLPYKLTVYLLLLQLEKHHHKQQKQRETRQLNRISEQIAEQHAFFGTVLMALIQRESLSAATVKCFAQHFVTPLAPSVVELFHDAIKGIEKNSALPLFLFGANRWQPSDEGSANPNFFEPNSIIGEFVGNVQQSFDGLDLGLHKEWIRYLNGKMPDSERAMMDGWGWNVDKLLTDAQDIEKKYGKTNERVH</sequence>
<name>A0AAD4MXN7_9BILA</name>
<reference evidence="1" key="1">
    <citation type="submission" date="2022-01" db="EMBL/GenBank/DDBJ databases">
        <title>Genome Sequence Resource for Two Populations of Ditylenchus destructor, the Migratory Endoparasitic Phytonematode.</title>
        <authorList>
            <person name="Zhang H."/>
            <person name="Lin R."/>
            <person name="Xie B."/>
        </authorList>
    </citation>
    <scope>NUCLEOTIDE SEQUENCE</scope>
    <source>
        <strain evidence="1">BazhouSP</strain>
    </source>
</reference>
<dbReference type="Proteomes" id="UP001201812">
    <property type="component" value="Unassembled WGS sequence"/>
</dbReference>
<gene>
    <name evidence="1" type="ORF">DdX_14152</name>
</gene>
<proteinExistence type="predicted"/>
<evidence type="ECO:0000313" key="1">
    <source>
        <dbReference type="EMBL" id="KAI1704653.1"/>
    </source>
</evidence>
<evidence type="ECO:0000313" key="2">
    <source>
        <dbReference type="Proteomes" id="UP001201812"/>
    </source>
</evidence>
<comment type="caution">
    <text evidence="1">The sequence shown here is derived from an EMBL/GenBank/DDBJ whole genome shotgun (WGS) entry which is preliminary data.</text>
</comment>
<protein>
    <submittedName>
        <fullName evidence="1">Uncharacterized protein</fullName>
    </submittedName>
</protein>
<dbReference type="EMBL" id="JAKKPZ010000065">
    <property type="protein sequence ID" value="KAI1704653.1"/>
    <property type="molecule type" value="Genomic_DNA"/>
</dbReference>
<keyword evidence="2" id="KW-1185">Reference proteome</keyword>